<dbReference type="HOGENOM" id="CLU_2345178_0_0_0"/>
<name>Q029Z1_SOLUE</name>
<accession>Q029Z1</accession>
<proteinExistence type="predicted"/>
<evidence type="ECO:0000313" key="1">
    <source>
        <dbReference type="EMBL" id="ABJ82135.1"/>
    </source>
</evidence>
<organism evidence="1">
    <name type="scientific">Solibacter usitatus (strain Ellin6076)</name>
    <dbReference type="NCBI Taxonomy" id="234267"/>
    <lineage>
        <taxon>Bacteria</taxon>
        <taxon>Pseudomonadati</taxon>
        <taxon>Acidobacteriota</taxon>
        <taxon>Terriglobia</taxon>
        <taxon>Bryobacterales</taxon>
        <taxon>Solibacteraceae</taxon>
        <taxon>Candidatus Solibacter</taxon>
    </lineage>
</organism>
<sequence length="97" mass="10136">MAQDPDRADEVLTSHALDMVTLWSSSAVTAEVEAEVIQGVLESNGIPVMIVGGALYPNLGFEVRVPRGKVVEAEKMIEAAQEGGPAAADAAEAETEK</sequence>
<dbReference type="STRING" id="234267.Acid_1141"/>
<dbReference type="OrthoDB" id="1467917at2"/>
<dbReference type="InParanoid" id="Q029Z1"/>
<dbReference type="KEGG" id="sus:Acid_1141"/>
<dbReference type="EMBL" id="CP000473">
    <property type="protein sequence ID" value="ABJ82135.1"/>
    <property type="molecule type" value="Genomic_DNA"/>
</dbReference>
<dbReference type="AlphaFoldDB" id="Q029Z1"/>
<protein>
    <submittedName>
        <fullName evidence="1">Uncharacterized protein</fullName>
    </submittedName>
</protein>
<gene>
    <name evidence="1" type="ordered locus">Acid_1141</name>
</gene>
<reference evidence="1" key="1">
    <citation type="submission" date="2006-10" db="EMBL/GenBank/DDBJ databases">
        <title>Complete sequence of Solibacter usitatus Ellin6076.</title>
        <authorList>
            <consortium name="US DOE Joint Genome Institute"/>
            <person name="Copeland A."/>
            <person name="Lucas S."/>
            <person name="Lapidus A."/>
            <person name="Barry K."/>
            <person name="Detter J.C."/>
            <person name="Glavina del Rio T."/>
            <person name="Hammon N."/>
            <person name="Israni S."/>
            <person name="Dalin E."/>
            <person name="Tice H."/>
            <person name="Pitluck S."/>
            <person name="Thompson L.S."/>
            <person name="Brettin T."/>
            <person name="Bruce D."/>
            <person name="Han C."/>
            <person name="Tapia R."/>
            <person name="Gilna P."/>
            <person name="Schmutz J."/>
            <person name="Larimer F."/>
            <person name="Land M."/>
            <person name="Hauser L."/>
            <person name="Kyrpides N."/>
            <person name="Mikhailova N."/>
            <person name="Janssen P.H."/>
            <person name="Kuske C.R."/>
            <person name="Richardson P."/>
        </authorList>
    </citation>
    <scope>NUCLEOTIDE SEQUENCE</scope>
    <source>
        <strain evidence="1">Ellin6076</strain>
    </source>
</reference>